<comment type="caution">
    <text evidence="16">The sequence shown here is derived from an EMBL/GenBank/DDBJ whole genome shotgun (WGS) entry which is preliminary data.</text>
</comment>
<organism evidence="16 17">
    <name type="scientific">Vibrio maritimus</name>
    <dbReference type="NCBI Taxonomy" id="990268"/>
    <lineage>
        <taxon>Bacteria</taxon>
        <taxon>Pseudomonadati</taxon>
        <taxon>Pseudomonadota</taxon>
        <taxon>Gammaproteobacteria</taxon>
        <taxon>Vibrionales</taxon>
        <taxon>Vibrionaceae</taxon>
        <taxon>Vibrio</taxon>
    </lineage>
</organism>
<keyword evidence="6" id="KW-0119">Carbohydrate metabolism</keyword>
<dbReference type="AlphaFoldDB" id="A0A090T5C9"/>
<evidence type="ECO:0000256" key="2">
    <source>
        <dbReference type="ARBA" id="ARBA00022729"/>
    </source>
</evidence>
<keyword evidence="2 14" id="KW-0732">Signal</keyword>
<dbReference type="GO" id="GO:0033905">
    <property type="term" value="F:xylan endo-1,3-beta-xylosidase activity"/>
    <property type="evidence" value="ECO:0007669"/>
    <property type="project" value="UniProtKB-EC"/>
</dbReference>
<protein>
    <recommendedName>
        <fullName evidence="10">endo-1,3-beta-xylanase</fullName>
        <ecNumber evidence="10">3.2.1.32</ecNumber>
    </recommendedName>
</protein>
<dbReference type="Pfam" id="PF11606">
    <property type="entry name" value="AlcCBM31"/>
    <property type="match status" value="1"/>
</dbReference>
<evidence type="ECO:0000256" key="12">
    <source>
        <dbReference type="SAM" id="MobiDB-lite"/>
    </source>
</evidence>
<reference evidence="16 17" key="2">
    <citation type="submission" date="2014-09" db="EMBL/GenBank/DDBJ databases">
        <authorList>
            <consortium name="NBRP consortium"/>
            <person name="Sawabe T."/>
            <person name="Meirelles P."/>
            <person name="Nakanishi M."/>
            <person name="Sayaka M."/>
            <person name="Hattori M."/>
            <person name="Ohkuma M."/>
        </authorList>
    </citation>
    <scope>NUCLEOTIDE SEQUENCE [LARGE SCALE GENOMIC DNA]</scope>
    <source>
        <strain evidence="16 17">JCM 19240</strain>
    </source>
</reference>
<evidence type="ECO:0000256" key="14">
    <source>
        <dbReference type="SAM" id="SignalP"/>
    </source>
</evidence>
<gene>
    <name evidence="16" type="ORF">JCM19240_3550</name>
</gene>
<dbReference type="EC" id="3.2.1.32" evidence="10"/>
<dbReference type="Gene3D" id="2.60.40.2450">
    <property type="entry name" value="Beta-1,3-xylanase, CBM31 domain"/>
    <property type="match status" value="1"/>
</dbReference>
<feature type="region of interest" description="Disordered" evidence="12">
    <location>
        <begin position="351"/>
        <end position="372"/>
    </location>
</feature>
<keyword evidence="17" id="KW-1185">Reference proteome</keyword>
<feature type="compositionally biased region" description="Gly residues" evidence="12">
    <location>
        <begin position="351"/>
        <end position="365"/>
    </location>
</feature>
<evidence type="ECO:0000256" key="11">
    <source>
        <dbReference type="PROSITE-ProRule" id="PRU01100"/>
    </source>
</evidence>
<feature type="active site" description="Nucleophile" evidence="11">
    <location>
        <position position="234"/>
    </location>
</feature>
<keyword evidence="8" id="KW-0624">Polysaccharide degradation</keyword>
<keyword evidence="3 11" id="KW-0378">Hydrolase</keyword>
<keyword evidence="1" id="KW-0858">Xylan degradation</keyword>
<evidence type="ECO:0000256" key="8">
    <source>
        <dbReference type="ARBA" id="ARBA00023326"/>
    </source>
</evidence>
<evidence type="ECO:0000256" key="10">
    <source>
        <dbReference type="ARBA" id="ARBA00066549"/>
    </source>
</evidence>
<keyword evidence="4" id="KW-0136">Cellulose degradation</keyword>
<keyword evidence="13" id="KW-0472">Membrane</keyword>
<comment type="similarity">
    <text evidence="11">Belongs to the glycosyl hydrolase 26 family.</text>
</comment>
<comment type="catalytic activity">
    <reaction evidence="9">
        <text>Random hydrolysis of (1-&gt;3)-beta-D-glycosidic linkages in (1-&gt;3)-beta-D-xylans.</text>
        <dbReference type="EC" id="3.2.1.32"/>
    </reaction>
</comment>
<evidence type="ECO:0000256" key="6">
    <source>
        <dbReference type="ARBA" id="ARBA00023277"/>
    </source>
</evidence>
<evidence type="ECO:0000313" key="16">
    <source>
        <dbReference type="EMBL" id="GAL35180.1"/>
    </source>
</evidence>
<evidence type="ECO:0000313" key="17">
    <source>
        <dbReference type="Proteomes" id="UP000029224"/>
    </source>
</evidence>
<dbReference type="InterPro" id="IPR022790">
    <property type="entry name" value="GH26_dom"/>
</dbReference>
<dbReference type="GO" id="GO:0045493">
    <property type="term" value="P:xylan catabolic process"/>
    <property type="evidence" value="ECO:0007669"/>
    <property type="project" value="UniProtKB-KW"/>
</dbReference>
<dbReference type="PROSITE" id="PS51764">
    <property type="entry name" value="GH26"/>
    <property type="match status" value="1"/>
</dbReference>
<evidence type="ECO:0000256" key="3">
    <source>
        <dbReference type="ARBA" id="ARBA00022801"/>
    </source>
</evidence>
<evidence type="ECO:0000256" key="9">
    <source>
        <dbReference type="ARBA" id="ARBA00052494"/>
    </source>
</evidence>
<evidence type="ECO:0000256" key="7">
    <source>
        <dbReference type="ARBA" id="ARBA00023295"/>
    </source>
</evidence>
<dbReference type="InterPro" id="IPR017853">
    <property type="entry name" value="GH"/>
</dbReference>
<evidence type="ECO:0000256" key="5">
    <source>
        <dbReference type="ARBA" id="ARBA00023157"/>
    </source>
</evidence>
<name>A0A090T5C9_9VIBR</name>
<feature type="active site" description="Proton donor" evidence="11">
    <location>
        <position position="138"/>
    </location>
</feature>
<feature type="domain" description="GH26" evidence="15">
    <location>
        <begin position="18"/>
        <end position="286"/>
    </location>
</feature>
<reference evidence="16 17" key="1">
    <citation type="submission" date="2014-09" db="EMBL/GenBank/DDBJ databases">
        <title>Vibrio maritimus JCM 19240. (C210) whole genome shotgun sequence.</title>
        <authorList>
            <person name="Sawabe T."/>
            <person name="Meirelles P."/>
            <person name="Nakanishi M."/>
            <person name="Sayaka M."/>
            <person name="Hattori M."/>
            <person name="Ohkuma M."/>
        </authorList>
    </citation>
    <scope>NUCLEOTIDE SEQUENCE [LARGE SCALE GENOMIC DNA]</scope>
    <source>
        <strain evidence="16 17">JCM 19240</strain>
    </source>
</reference>
<dbReference type="InterPro" id="IPR038560">
    <property type="entry name" value="Beta-xylanase_CBM31_sf"/>
</dbReference>
<evidence type="ECO:0000259" key="15">
    <source>
        <dbReference type="PROSITE" id="PS51764"/>
    </source>
</evidence>
<keyword evidence="5" id="KW-1015">Disulfide bond</keyword>
<dbReference type="Proteomes" id="UP000029224">
    <property type="component" value="Unassembled WGS sequence"/>
</dbReference>
<keyword evidence="7 11" id="KW-0326">Glycosidase</keyword>
<proteinExistence type="inferred from homology"/>
<feature type="signal peptide" evidence="14">
    <location>
        <begin position="1"/>
        <end position="22"/>
    </location>
</feature>
<evidence type="ECO:0000256" key="1">
    <source>
        <dbReference type="ARBA" id="ARBA00022651"/>
    </source>
</evidence>
<dbReference type="FunFam" id="3.20.20.80:FF:000335">
    <property type="entry name" value="Beta-1,3-xylanase TXYA"/>
    <property type="match status" value="1"/>
</dbReference>
<evidence type="ECO:0000256" key="13">
    <source>
        <dbReference type="SAM" id="Phobius"/>
    </source>
</evidence>
<dbReference type="GO" id="GO:0030245">
    <property type="term" value="P:cellulose catabolic process"/>
    <property type="evidence" value="ECO:0007669"/>
    <property type="project" value="UniProtKB-KW"/>
</dbReference>
<dbReference type="EMBL" id="BBMT01000006">
    <property type="protein sequence ID" value="GAL35180.1"/>
    <property type="molecule type" value="Genomic_DNA"/>
</dbReference>
<sequence length="511" mass="55398">MKRTYLSLIAAGALTLSASAWSLDGVLVPENGILVSVGQDVDSVNDYASALSTIPAGVTNYVGIVDLDGLNSDADAGAGRNNIAELANAYPTSALVIGVSMNGVVDAVAGGQYNANIDTLLNTLAGYDRPVYLRWAYEVDGPWNGHSPSGIVTSFQYVHDRIIALGHEAKISLVWQVASYCPTPGGQLEQWWPGSEYVDWVGLSYFAPQDCNWDRVNEAAQFARSKGKPLFINESTPQRYQIADLTYSADPAKGTNRQSKTSQQLWDEWFAPYFQFMNDNSDIVKGFTYINADWDSQWRWAAPYNEGYWGDSRVQADALIKSNWQQEIAKAQYINHSDTLFETLGYGSTGGGDNGGGDNGGGDNGGTNPPKPCNEEFGYRYVSDSTIEVFHKDNGWSAQWNYICLDGLCLQGELKNGEYVRQFDAQLGTTYGIEFKVADGGAQYLTDKSVTFENKQCGTDGTPGGGDNGSGGIMAQVAITALAVAPIPVNVLLILATLIARIPKLRCFIKT</sequence>
<dbReference type="InterPro" id="IPR021016">
    <property type="entry name" value="Beta-xylanase"/>
</dbReference>
<accession>A0A090T5C9</accession>
<feature type="chain" id="PRO_5001865574" description="endo-1,3-beta-xylanase" evidence="14">
    <location>
        <begin position="23"/>
        <end position="511"/>
    </location>
</feature>
<keyword evidence="13" id="KW-1133">Transmembrane helix</keyword>
<feature type="transmembrane region" description="Helical" evidence="13">
    <location>
        <begin position="477"/>
        <end position="500"/>
    </location>
</feature>
<dbReference type="SUPFAM" id="SSF51445">
    <property type="entry name" value="(Trans)glycosidases"/>
    <property type="match status" value="1"/>
</dbReference>
<keyword evidence="13" id="KW-0812">Transmembrane</keyword>
<evidence type="ECO:0000256" key="4">
    <source>
        <dbReference type="ARBA" id="ARBA00023001"/>
    </source>
</evidence>
<dbReference type="Gene3D" id="3.20.20.80">
    <property type="entry name" value="Glycosidases"/>
    <property type="match status" value="1"/>
</dbReference>